<keyword evidence="4" id="KW-1185">Reference proteome</keyword>
<evidence type="ECO:0000259" key="2">
    <source>
        <dbReference type="PROSITE" id="PS50894"/>
    </source>
</evidence>
<protein>
    <submittedName>
        <fullName evidence="3">Hpt domain-containing protein</fullName>
    </submittedName>
</protein>
<gene>
    <name evidence="3" type="ORF">ACFPMF_27500</name>
</gene>
<accession>A0ABW0IHU2</accession>
<proteinExistence type="predicted"/>
<dbReference type="RefSeq" id="WP_379851295.1">
    <property type="nucleotide sequence ID" value="NZ_JBHSMA010000020.1"/>
</dbReference>
<dbReference type="Proteomes" id="UP001596106">
    <property type="component" value="Unassembled WGS sequence"/>
</dbReference>
<evidence type="ECO:0000313" key="4">
    <source>
        <dbReference type="Proteomes" id="UP001596106"/>
    </source>
</evidence>
<keyword evidence="1" id="KW-0597">Phosphoprotein</keyword>
<feature type="domain" description="HPt" evidence="2">
    <location>
        <begin position="27"/>
        <end position="126"/>
    </location>
</feature>
<evidence type="ECO:0000256" key="1">
    <source>
        <dbReference type="PROSITE-ProRule" id="PRU00110"/>
    </source>
</evidence>
<dbReference type="InterPro" id="IPR036641">
    <property type="entry name" value="HPT_dom_sf"/>
</dbReference>
<dbReference type="SUPFAM" id="SSF47226">
    <property type="entry name" value="Histidine-containing phosphotransfer domain, HPT domain"/>
    <property type="match status" value="1"/>
</dbReference>
<feature type="modified residue" description="Phosphohistidine" evidence="1">
    <location>
        <position position="66"/>
    </location>
</feature>
<sequence length="126" mass="14589">MVSSPLSSDDRSNCLDRERLDCLYGDDTETFQSTIEMFLEEVTPVFLELPTQIESQNWETFTLLTHQLRPLLGLVGLTTLEKELLAMEEKAKTEPDTEFLRNSYHHFNAGLERMIPLLNAELQRLE</sequence>
<dbReference type="InterPro" id="IPR008207">
    <property type="entry name" value="Sig_transdc_His_kin_Hpt_dom"/>
</dbReference>
<name>A0ABW0IHU2_9BACT</name>
<reference evidence="4" key="1">
    <citation type="journal article" date="2019" name="Int. J. Syst. Evol. Microbiol.">
        <title>The Global Catalogue of Microorganisms (GCM) 10K type strain sequencing project: providing services to taxonomists for standard genome sequencing and annotation.</title>
        <authorList>
            <consortium name="The Broad Institute Genomics Platform"/>
            <consortium name="The Broad Institute Genome Sequencing Center for Infectious Disease"/>
            <person name="Wu L."/>
            <person name="Ma J."/>
        </authorList>
    </citation>
    <scope>NUCLEOTIDE SEQUENCE [LARGE SCALE GENOMIC DNA]</scope>
    <source>
        <strain evidence="4">CCUG 55250</strain>
    </source>
</reference>
<comment type="caution">
    <text evidence="3">The sequence shown here is derived from an EMBL/GenBank/DDBJ whole genome shotgun (WGS) entry which is preliminary data.</text>
</comment>
<organism evidence="3 4">
    <name type="scientific">Larkinella bovis</name>
    <dbReference type="NCBI Taxonomy" id="683041"/>
    <lineage>
        <taxon>Bacteria</taxon>
        <taxon>Pseudomonadati</taxon>
        <taxon>Bacteroidota</taxon>
        <taxon>Cytophagia</taxon>
        <taxon>Cytophagales</taxon>
        <taxon>Spirosomataceae</taxon>
        <taxon>Larkinella</taxon>
    </lineage>
</organism>
<dbReference type="Gene3D" id="1.20.120.160">
    <property type="entry name" value="HPT domain"/>
    <property type="match status" value="1"/>
</dbReference>
<evidence type="ECO:0000313" key="3">
    <source>
        <dbReference type="EMBL" id="MFC5413099.1"/>
    </source>
</evidence>
<dbReference type="EMBL" id="JBHSMA010000020">
    <property type="protein sequence ID" value="MFC5413099.1"/>
    <property type="molecule type" value="Genomic_DNA"/>
</dbReference>
<dbReference type="PROSITE" id="PS50894">
    <property type="entry name" value="HPT"/>
    <property type="match status" value="1"/>
</dbReference>